<dbReference type="RefSeq" id="WP_202750129.1">
    <property type="nucleotide sequence ID" value="NZ_JAESWC010000014.1"/>
</dbReference>
<feature type="transmembrane region" description="Helical" evidence="1">
    <location>
        <begin position="29"/>
        <end position="47"/>
    </location>
</feature>
<evidence type="ECO:0000313" key="2">
    <source>
        <dbReference type="EMBL" id="MBL4937376.1"/>
    </source>
</evidence>
<keyword evidence="1" id="KW-0472">Membrane</keyword>
<name>A0ABS1TDR9_9CLOT</name>
<reference evidence="2 3" key="1">
    <citation type="submission" date="2021-01" db="EMBL/GenBank/DDBJ databases">
        <title>Genome public.</title>
        <authorList>
            <person name="Liu C."/>
            <person name="Sun Q."/>
        </authorList>
    </citation>
    <scope>NUCLEOTIDE SEQUENCE [LARGE SCALE GENOMIC DNA]</scope>
    <source>
        <strain evidence="2 3">YIM B02515</strain>
    </source>
</reference>
<dbReference type="InterPro" id="IPR019277">
    <property type="entry name" value="DUF2304"/>
</dbReference>
<protein>
    <submittedName>
        <fullName evidence="2">DUF2304 domain-containing protein</fullName>
    </submittedName>
</protein>
<evidence type="ECO:0000313" key="3">
    <source>
        <dbReference type="Proteomes" id="UP000632377"/>
    </source>
</evidence>
<gene>
    <name evidence="2" type="ORF">JK636_16740</name>
</gene>
<dbReference type="EMBL" id="JAESWC010000014">
    <property type="protein sequence ID" value="MBL4937376.1"/>
    <property type="molecule type" value="Genomic_DNA"/>
</dbReference>
<accession>A0ABS1TDR9</accession>
<proteinExistence type="predicted"/>
<dbReference type="Pfam" id="PF10066">
    <property type="entry name" value="DUF2304"/>
    <property type="match status" value="1"/>
</dbReference>
<keyword evidence="1" id="KW-0812">Transmembrane</keyword>
<evidence type="ECO:0000256" key="1">
    <source>
        <dbReference type="SAM" id="Phobius"/>
    </source>
</evidence>
<keyword evidence="1" id="KW-1133">Transmembrane helix</keyword>
<dbReference type="Proteomes" id="UP000632377">
    <property type="component" value="Unassembled WGS sequence"/>
</dbReference>
<sequence>MNAYLYCIFLSLIFMFVTIYYSRKRSLDLRYCIFWLAISSALIILSINKNILDTISKRIGIYYPPALLFVTGIIFSFLLAFILTIEVSDLKRRVINLTQELAILKSTSEADDE</sequence>
<feature type="transmembrane region" description="Helical" evidence="1">
    <location>
        <begin position="6"/>
        <end position="22"/>
    </location>
</feature>
<organism evidence="2 3">
    <name type="scientific">Clostridium rhizosphaerae</name>
    <dbReference type="NCBI Taxonomy" id="2803861"/>
    <lineage>
        <taxon>Bacteria</taxon>
        <taxon>Bacillati</taxon>
        <taxon>Bacillota</taxon>
        <taxon>Clostridia</taxon>
        <taxon>Eubacteriales</taxon>
        <taxon>Clostridiaceae</taxon>
        <taxon>Clostridium</taxon>
    </lineage>
</organism>
<comment type="caution">
    <text evidence="2">The sequence shown here is derived from an EMBL/GenBank/DDBJ whole genome shotgun (WGS) entry which is preliminary data.</text>
</comment>
<keyword evidence="3" id="KW-1185">Reference proteome</keyword>
<feature type="transmembrane region" description="Helical" evidence="1">
    <location>
        <begin position="59"/>
        <end position="83"/>
    </location>
</feature>